<dbReference type="AlphaFoldDB" id="A0A3B1ACN5"/>
<feature type="domain" description="UDP-3-O-[3-hydroxymyristoyl] glucosamine N-acyltransferase non-repeat region" evidence="7">
    <location>
        <begin position="22"/>
        <end position="87"/>
    </location>
</feature>
<keyword evidence="2" id="KW-0441">Lipid A biosynthesis</keyword>
<proteinExistence type="inferred from homology"/>
<accession>A0A3B1ACN5</accession>
<evidence type="ECO:0000313" key="8">
    <source>
        <dbReference type="EMBL" id="VAW99380.1"/>
    </source>
</evidence>
<dbReference type="NCBIfam" id="TIGR01853">
    <property type="entry name" value="lipid_A_lpxD"/>
    <property type="match status" value="1"/>
</dbReference>
<evidence type="ECO:0000256" key="6">
    <source>
        <dbReference type="ARBA" id="ARBA00023315"/>
    </source>
</evidence>
<dbReference type="PANTHER" id="PTHR43378:SF2">
    <property type="entry name" value="UDP-3-O-ACYLGLUCOSAMINE N-ACYLTRANSFERASE 1, MITOCHONDRIAL-RELATED"/>
    <property type="match status" value="1"/>
</dbReference>
<dbReference type="NCBIfam" id="NF002060">
    <property type="entry name" value="PRK00892.1"/>
    <property type="match status" value="1"/>
</dbReference>
<dbReference type="InterPro" id="IPR001451">
    <property type="entry name" value="Hexapep"/>
</dbReference>
<gene>
    <name evidence="8" type="ORF">MNBD_GAMMA23-1927</name>
</gene>
<dbReference type="PANTHER" id="PTHR43378">
    <property type="entry name" value="UDP-3-O-ACYLGLUCOSAMINE N-ACYLTRANSFERASE"/>
    <property type="match status" value="1"/>
</dbReference>
<evidence type="ECO:0000256" key="4">
    <source>
        <dbReference type="ARBA" id="ARBA00022737"/>
    </source>
</evidence>
<dbReference type="GO" id="GO:0009245">
    <property type="term" value="P:lipid A biosynthetic process"/>
    <property type="evidence" value="ECO:0007669"/>
    <property type="project" value="UniProtKB-KW"/>
</dbReference>
<dbReference type="Gene3D" id="1.20.5.170">
    <property type="match status" value="1"/>
</dbReference>
<dbReference type="InterPro" id="IPR020573">
    <property type="entry name" value="UDP_GlcNAc_AcTrfase_non-rep"/>
</dbReference>
<evidence type="ECO:0000256" key="3">
    <source>
        <dbReference type="ARBA" id="ARBA00022679"/>
    </source>
</evidence>
<dbReference type="GO" id="GO:0016020">
    <property type="term" value="C:membrane"/>
    <property type="evidence" value="ECO:0007669"/>
    <property type="project" value="GOC"/>
</dbReference>
<dbReference type="EC" id="2.3.1.191" evidence="8"/>
<keyword evidence="1" id="KW-0444">Lipid biosynthesis</keyword>
<dbReference type="Gene3D" id="3.40.1390.10">
    <property type="entry name" value="MurE/MurF, N-terminal domain"/>
    <property type="match status" value="1"/>
</dbReference>
<dbReference type="CDD" id="cd03352">
    <property type="entry name" value="LbH_LpxD"/>
    <property type="match status" value="1"/>
</dbReference>
<dbReference type="GO" id="GO:0016410">
    <property type="term" value="F:N-acyltransferase activity"/>
    <property type="evidence" value="ECO:0007669"/>
    <property type="project" value="InterPro"/>
</dbReference>
<dbReference type="GO" id="GO:0103118">
    <property type="term" value="F:UDP-3-O-[(3R)-3-hydroxyacyl]-glucosamine N-acyltransferase activity"/>
    <property type="evidence" value="ECO:0007669"/>
    <property type="project" value="UniProtKB-EC"/>
</dbReference>
<evidence type="ECO:0000256" key="5">
    <source>
        <dbReference type="ARBA" id="ARBA00023098"/>
    </source>
</evidence>
<keyword evidence="3 8" id="KW-0808">Transferase</keyword>
<dbReference type="Pfam" id="PF04613">
    <property type="entry name" value="LpxD"/>
    <property type="match status" value="1"/>
</dbReference>
<protein>
    <submittedName>
        <fullName evidence="8">UDP-3-O-[3-hydroxymyristoyl] glucosamine N-acyltransferase</fullName>
        <ecNumber evidence="8">2.3.1.191</ecNumber>
    </submittedName>
</protein>
<dbReference type="InterPro" id="IPR007691">
    <property type="entry name" value="LpxD"/>
</dbReference>
<name>A0A3B1ACN5_9ZZZZ</name>
<dbReference type="EMBL" id="UOFT01000077">
    <property type="protein sequence ID" value="VAW99380.1"/>
    <property type="molecule type" value="Genomic_DNA"/>
</dbReference>
<keyword evidence="5" id="KW-0443">Lipid metabolism</keyword>
<evidence type="ECO:0000256" key="1">
    <source>
        <dbReference type="ARBA" id="ARBA00022516"/>
    </source>
</evidence>
<dbReference type="HAMAP" id="MF_00523">
    <property type="entry name" value="LpxD"/>
    <property type="match status" value="1"/>
</dbReference>
<keyword evidence="6 8" id="KW-0012">Acyltransferase</keyword>
<organism evidence="8">
    <name type="scientific">hydrothermal vent metagenome</name>
    <dbReference type="NCBI Taxonomy" id="652676"/>
    <lineage>
        <taxon>unclassified sequences</taxon>
        <taxon>metagenomes</taxon>
        <taxon>ecological metagenomes</taxon>
    </lineage>
</organism>
<reference evidence="8" key="1">
    <citation type="submission" date="2018-06" db="EMBL/GenBank/DDBJ databases">
        <authorList>
            <person name="Zhirakovskaya E."/>
        </authorList>
    </citation>
    <scope>NUCLEOTIDE SEQUENCE</scope>
</reference>
<dbReference type="Gene3D" id="2.160.10.10">
    <property type="entry name" value="Hexapeptide repeat proteins"/>
    <property type="match status" value="1"/>
</dbReference>
<dbReference type="SUPFAM" id="SSF51161">
    <property type="entry name" value="Trimeric LpxA-like enzymes"/>
    <property type="match status" value="1"/>
</dbReference>
<dbReference type="InterPro" id="IPR011004">
    <property type="entry name" value="Trimer_LpxA-like_sf"/>
</dbReference>
<keyword evidence="4" id="KW-0677">Repeat</keyword>
<dbReference type="Pfam" id="PF00132">
    <property type="entry name" value="Hexapep"/>
    <property type="match status" value="1"/>
</dbReference>
<sequence length="337" mass="36012">MEFTLEELARQVGGEVSGEPSTVINRVATIKKAGHGQITFLASKSFRQFLNTTEASAVILQKNDLTLCQTNAIVVDNPLLAYAQITSLFNPRSATKAFIHPTAVVHPDAELDQLVSIGPYTVIEEGVKIAAGCQIGSHCFIGESVVLGKDIQLHHHVSIQRCCDIGDRTIIHPGAVIGADGFGHANHQGKWLKIPQLGAVSIGADVEIGSNTTVDCGAIENTIIGNGVRLDNLIQIAHNVEIGDHTAIAAMTAVAGSTIIGQYCMIGGTVAISGHISIADRVTLTGRTTVLQSIKESGVYSSCAPLVENSKWHKNYIQMKKIDELAKRIKQLEKLNQ</sequence>
<evidence type="ECO:0000256" key="2">
    <source>
        <dbReference type="ARBA" id="ARBA00022556"/>
    </source>
</evidence>
<evidence type="ECO:0000259" key="7">
    <source>
        <dbReference type="Pfam" id="PF04613"/>
    </source>
</evidence>